<keyword evidence="3" id="KW-1185">Reference proteome</keyword>
<dbReference type="Proteomes" id="UP000594454">
    <property type="component" value="Chromosome 2"/>
</dbReference>
<reference evidence="2 3" key="1">
    <citation type="submission" date="2020-11" db="EMBL/GenBank/DDBJ databases">
        <authorList>
            <person name="Wallbank WR R."/>
            <person name="Pardo Diaz C."/>
            <person name="Kozak K."/>
            <person name="Martin S."/>
            <person name="Jiggins C."/>
            <person name="Moest M."/>
            <person name="Warren A I."/>
            <person name="Generalovic N T."/>
            <person name="Byers J.R.P. K."/>
            <person name="Montejo-Kovacevich G."/>
            <person name="Yen C E."/>
        </authorList>
    </citation>
    <scope>NUCLEOTIDE SEQUENCE [LARGE SCALE GENOMIC DNA]</scope>
</reference>
<organism evidence="2 3">
    <name type="scientific">Hermetia illucens</name>
    <name type="common">Black soldier fly</name>
    <dbReference type="NCBI Taxonomy" id="343691"/>
    <lineage>
        <taxon>Eukaryota</taxon>
        <taxon>Metazoa</taxon>
        <taxon>Ecdysozoa</taxon>
        <taxon>Arthropoda</taxon>
        <taxon>Hexapoda</taxon>
        <taxon>Insecta</taxon>
        <taxon>Pterygota</taxon>
        <taxon>Neoptera</taxon>
        <taxon>Endopterygota</taxon>
        <taxon>Diptera</taxon>
        <taxon>Brachycera</taxon>
        <taxon>Stratiomyomorpha</taxon>
        <taxon>Stratiomyidae</taxon>
        <taxon>Hermetiinae</taxon>
        <taxon>Hermetia</taxon>
    </lineage>
</organism>
<evidence type="ECO:0000313" key="3">
    <source>
        <dbReference type="Proteomes" id="UP000594454"/>
    </source>
</evidence>
<name>A0A7R8UI26_HERIL</name>
<sequence>MSDSSLTVKNNTHKILAGPKAAQQKRPDKFVFAFHVRFRKYGRGTTPASRATELGMAHCLISRGLIRNRKGKKLDNTK</sequence>
<accession>A0A7R8UI26</accession>
<dbReference type="EMBL" id="LR899010">
    <property type="protein sequence ID" value="CAD7081283.1"/>
    <property type="molecule type" value="Genomic_DNA"/>
</dbReference>
<protein>
    <submittedName>
        <fullName evidence="2">Uncharacterized protein</fullName>
    </submittedName>
</protein>
<evidence type="ECO:0000313" key="2">
    <source>
        <dbReference type="EMBL" id="CAD7081283.1"/>
    </source>
</evidence>
<dbReference type="AlphaFoldDB" id="A0A7R8UI26"/>
<feature type="region of interest" description="Disordered" evidence="1">
    <location>
        <begin position="1"/>
        <end position="22"/>
    </location>
</feature>
<evidence type="ECO:0000256" key="1">
    <source>
        <dbReference type="SAM" id="MobiDB-lite"/>
    </source>
</evidence>
<feature type="compositionally biased region" description="Polar residues" evidence="1">
    <location>
        <begin position="1"/>
        <end position="10"/>
    </location>
</feature>
<dbReference type="InParanoid" id="A0A7R8UI26"/>
<gene>
    <name evidence="2" type="ORF">HERILL_LOCUS4398</name>
</gene>
<proteinExistence type="predicted"/>